<dbReference type="EMBL" id="JBHDLN010000003">
    <property type="protein sequence ID" value="MFB0842270.1"/>
    <property type="molecule type" value="Genomic_DNA"/>
</dbReference>
<sequence length="281" mass="31572">MEPHISARLLHSVEELTLVRELEGMVWEADHPLPIHQTITAVKNGGIVLGAYDEDKLVGFQYSFAGFDGKKAYLCSHALGIHTDYRKCGIGEMLKRAQRDEAIKKGYDLITWTYDPLETVNANLNIKKLGAICSQYIENCYGEMLDSLNAGIPSDRLLAEWWINSDHVAETLGHNGGAQVTVTDCSTVIKVNINDQGYPVPVETITSLTTKDVRLLVPVPAFYQNIKGHDLSLALSWRMATRSVFTHYFQQGWQVVGFIKNEVAEHEKTSSVHYYVMEKNK</sequence>
<dbReference type="Pfam" id="PF00583">
    <property type="entry name" value="Acetyltransf_1"/>
    <property type="match status" value="1"/>
</dbReference>
<dbReference type="InterPro" id="IPR016181">
    <property type="entry name" value="Acyl_CoA_acyltransferase"/>
</dbReference>
<keyword evidence="2" id="KW-0012">Acyltransferase</keyword>
<gene>
    <name evidence="2" type="ORF">ACEU3E_08805</name>
</gene>
<evidence type="ECO:0000313" key="2">
    <source>
        <dbReference type="EMBL" id="MFB0842270.1"/>
    </source>
</evidence>
<evidence type="ECO:0000313" key="3">
    <source>
        <dbReference type="Proteomes" id="UP001575622"/>
    </source>
</evidence>
<dbReference type="RefSeq" id="WP_373950052.1">
    <property type="nucleotide sequence ID" value="NZ_JBHDLN010000003.1"/>
</dbReference>
<dbReference type="PROSITE" id="PS51186">
    <property type="entry name" value="GNAT"/>
    <property type="match status" value="1"/>
</dbReference>
<dbReference type="InterPro" id="IPR000182">
    <property type="entry name" value="GNAT_dom"/>
</dbReference>
<name>A0ABV4UX65_9BACL</name>
<comment type="caution">
    <text evidence="2">The sequence shown here is derived from an EMBL/GenBank/DDBJ whole genome shotgun (WGS) entry which is preliminary data.</text>
</comment>
<accession>A0ABV4UX65</accession>
<dbReference type="GO" id="GO:0016746">
    <property type="term" value="F:acyltransferase activity"/>
    <property type="evidence" value="ECO:0007669"/>
    <property type="project" value="UniProtKB-KW"/>
</dbReference>
<protein>
    <submittedName>
        <fullName evidence="2">GNAT family N-acetyltransferase</fullName>
        <ecNumber evidence="2">2.3.1.-</ecNumber>
    </submittedName>
</protein>
<dbReference type="PANTHER" id="PTHR41700">
    <property type="entry name" value="GCN5-RELATED N-ACETYLTRANSFERASE"/>
    <property type="match status" value="1"/>
</dbReference>
<feature type="domain" description="N-acetyltransferase" evidence="1">
    <location>
        <begin position="5"/>
        <end position="149"/>
    </location>
</feature>
<dbReference type="InterPro" id="IPR038764">
    <property type="entry name" value="GNAT_N_AcTrfase_prd"/>
</dbReference>
<dbReference type="Gene3D" id="3.40.630.30">
    <property type="match status" value="1"/>
</dbReference>
<dbReference type="PANTHER" id="PTHR41700:SF1">
    <property type="entry name" value="N-ACETYLTRANSFERASE DOMAIN-CONTAINING PROTEIN"/>
    <property type="match status" value="1"/>
</dbReference>
<keyword evidence="2" id="KW-0808">Transferase</keyword>
<organism evidence="2 3">
    <name type="scientific">Paenibacillus oleatilyticus</name>
    <dbReference type="NCBI Taxonomy" id="2594886"/>
    <lineage>
        <taxon>Bacteria</taxon>
        <taxon>Bacillati</taxon>
        <taxon>Bacillota</taxon>
        <taxon>Bacilli</taxon>
        <taxon>Bacillales</taxon>
        <taxon>Paenibacillaceae</taxon>
        <taxon>Paenibacillus</taxon>
    </lineage>
</organism>
<dbReference type="EC" id="2.3.1.-" evidence="2"/>
<dbReference type="Proteomes" id="UP001575622">
    <property type="component" value="Unassembled WGS sequence"/>
</dbReference>
<evidence type="ECO:0000259" key="1">
    <source>
        <dbReference type="PROSITE" id="PS51186"/>
    </source>
</evidence>
<reference evidence="2 3" key="1">
    <citation type="submission" date="2024-09" db="EMBL/GenBank/DDBJ databases">
        <authorList>
            <person name="Makale K.P.P."/>
            <person name="Makhzoum A."/>
            <person name="Rantong G."/>
            <person name="Rahube T.O."/>
        </authorList>
    </citation>
    <scope>NUCLEOTIDE SEQUENCE [LARGE SCALE GENOMIC DNA]</scope>
    <source>
        <strain evidence="2 3">KM_D13</strain>
    </source>
</reference>
<dbReference type="CDD" id="cd04301">
    <property type="entry name" value="NAT_SF"/>
    <property type="match status" value="1"/>
</dbReference>
<keyword evidence="3" id="KW-1185">Reference proteome</keyword>
<proteinExistence type="predicted"/>
<dbReference type="SUPFAM" id="SSF55729">
    <property type="entry name" value="Acyl-CoA N-acyltransferases (Nat)"/>
    <property type="match status" value="1"/>
</dbReference>